<name>A0A2V3ZXW9_9BACT</name>
<reference evidence="1 2" key="1">
    <citation type="submission" date="2018-05" db="EMBL/GenBank/DDBJ databases">
        <title>Marinifilum breve JC075T sp. nov., a marine bacterium isolated from Yongle Blue Hole in the South China Sea.</title>
        <authorList>
            <person name="Fu T."/>
        </authorList>
    </citation>
    <scope>NUCLEOTIDE SEQUENCE [LARGE SCALE GENOMIC DNA]</scope>
    <source>
        <strain evidence="1 2">JC075</strain>
    </source>
</reference>
<comment type="caution">
    <text evidence="1">The sequence shown here is derived from an EMBL/GenBank/DDBJ whole genome shotgun (WGS) entry which is preliminary data.</text>
</comment>
<evidence type="ECO:0000313" key="1">
    <source>
        <dbReference type="EMBL" id="PXY01091.1"/>
    </source>
</evidence>
<proteinExistence type="predicted"/>
<dbReference type="AlphaFoldDB" id="A0A2V3ZXW9"/>
<dbReference type="RefSeq" id="WP_110360722.1">
    <property type="nucleotide sequence ID" value="NZ_QFLI01000004.1"/>
</dbReference>
<sequence length="91" mass="10822">MTLKELFDIAKLQLQDLTDLDTPDFRLEQAELLKEEDIWEIVVSYLVEDTNKNTIPSAALTSEHHFQRVYKKLRIDKDKNVIGFYMYDSRK</sequence>
<dbReference type="EMBL" id="QFLI01000004">
    <property type="protein sequence ID" value="PXY01091.1"/>
    <property type="molecule type" value="Genomic_DNA"/>
</dbReference>
<dbReference type="Proteomes" id="UP000248079">
    <property type="component" value="Unassembled WGS sequence"/>
</dbReference>
<evidence type="ECO:0000313" key="2">
    <source>
        <dbReference type="Proteomes" id="UP000248079"/>
    </source>
</evidence>
<accession>A0A2V3ZXW9</accession>
<organism evidence="1 2">
    <name type="scientific">Marinifilum breve</name>
    <dbReference type="NCBI Taxonomy" id="2184082"/>
    <lineage>
        <taxon>Bacteria</taxon>
        <taxon>Pseudomonadati</taxon>
        <taxon>Bacteroidota</taxon>
        <taxon>Bacteroidia</taxon>
        <taxon>Marinilabiliales</taxon>
        <taxon>Marinifilaceae</taxon>
    </lineage>
</organism>
<protein>
    <submittedName>
        <fullName evidence="1">Uncharacterized protein</fullName>
    </submittedName>
</protein>
<dbReference type="OrthoDB" id="1121706at2"/>
<gene>
    <name evidence="1" type="ORF">DF185_10590</name>
</gene>
<keyword evidence="2" id="KW-1185">Reference proteome</keyword>